<organism evidence="14 15">
    <name type="scientific">Devosia nitrariae</name>
    <dbReference type="NCBI Taxonomy" id="2071872"/>
    <lineage>
        <taxon>Bacteria</taxon>
        <taxon>Pseudomonadati</taxon>
        <taxon>Pseudomonadota</taxon>
        <taxon>Alphaproteobacteria</taxon>
        <taxon>Hyphomicrobiales</taxon>
        <taxon>Devosiaceae</taxon>
        <taxon>Devosia</taxon>
    </lineage>
</organism>
<dbReference type="PROSITE" id="PS51257">
    <property type="entry name" value="PROKAR_LIPOPROTEIN"/>
    <property type="match status" value="1"/>
</dbReference>
<dbReference type="InterPro" id="IPR035906">
    <property type="entry name" value="MetI-like_sf"/>
</dbReference>
<proteinExistence type="inferred from homology"/>
<evidence type="ECO:0000256" key="5">
    <source>
        <dbReference type="ARBA" id="ARBA00022448"/>
    </source>
</evidence>
<feature type="transmembrane region" description="Helical" evidence="11">
    <location>
        <begin position="67"/>
        <end position="91"/>
    </location>
</feature>
<comment type="subcellular location">
    <subcellularLocation>
        <location evidence="12">Cell inner membrane</location>
        <topology evidence="12">Multi-pass membrane protein</topology>
    </subcellularLocation>
    <subcellularLocation>
        <location evidence="1 11">Cell membrane</location>
        <topology evidence="1 11">Multi-pass membrane protein</topology>
    </subcellularLocation>
</comment>
<dbReference type="SUPFAM" id="SSF161098">
    <property type="entry name" value="MetI-like"/>
    <property type="match status" value="1"/>
</dbReference>
<evidence type="ECO:0000256" key="11">
    <source>
        <dbReference type="RuleBase" id="RU363032"/>
    </source>
</evidence>
<dbReference type="CDD" id="cd06261">
    <property type="entry name" value="TM_PBP2"/>
    <property type="match status" value="1"/>
</dbReference>
<dbReference type="EMBL" id="BSNS01000020">
    <property type="protein sequence ID" value="GLQ56446.1"/>
    <property type="molecule type" value="Genomic_DNA"/>
</dbReference>
<evidence type="ECO:0000256" key="7">
    <source>
        <dbReference type="ARBA" id="ARBA00022692"/>
    </source>
</evidence>
<feature type="transmembrane region" description="Helical" evidence="11">
    <location>
        <begin position="103"/>
        <end position="124"/>
    </location>
</feature>
<reference evidence="15" key="1">
    <citation type="journal article" date="2019" name="Int. J. Syst. Evol. Microbiol.">
        <title>The Global Catalogue of Microorganisms (GCM) 10K type strain sequencing project: providing services to taxonomists for standard genome sequencing and annotation.</title>
        <authorList>
            <consortium name="The Broad Institute Genomics Platform"/>
            <consortium name="The Broad Institute Genome Sequencing Center for Infectious Disease"/>
            <person name="Wu L."/>
            <person name="Ma J."/>
        </authorList>
    </citation>
    <scope>NUCLEOTIDE SEQUENCE [LARGE SCALE GENOMIC DNA]</scope>
    <source>
        <strain evidence="15">NBRC 112416</strain>
    </source>
</reference>
<feature type="domain" description="ABC transmembrane type-1" evidence="13">
    <location>
        <begin position="68"/>
        <end position="257"/>
    </location>
</feature>
<evidence type="ECO:0000256" key="1">
    <source>
        <dbReference type="ARBA" id="ARBA00004651"/>
    </source>
</evidence>
<evidence type="ECO:0000256" key="2">
    <source>
        <dbReference type="ARBA" id="ARBA00009306"/>
    </source>
</evidence>
<comment type="caution">
    <text evidence="14">The sequence shown here is derived from an EMBL/GenBank/DDBJ whole genome shotgun (WGS) entry which is preliminary data.</text>
</comment>
<comment type="subunit">
    <text evidence="3 12">The complex is composed of two ATP-binding proteins (UgpC), two transmembrane proteins (UgpA and UgpE) and a solute-binding protein (UgpB).</text>
</comment>
<evidence type="ECO:0000256" key="12">
    <source>
        <dbReference type="RuleBase" id="RU363056"/>
    </source>
</evidence>
<keyword evidence="12" id="KW-0997">Cell inner membrane</keyword>
<keyword evidence="9 11" id="KW-0472">Membrane</keyword>
<feature type="transmembrane region" description="Helical" evidence="11">
    <location>
        <begin position="236"/>
        <end position="257"/>
    </location>
</feature>
<keyword evidence="7 11" id="KW-0812">Transmembrane</keyword>
<dbReference type="Pfam" id="PF00528">
    <property type="entry name" value="BPD_transp_1"/>
    <property type="match status" value="1"/>
</dbReference>
<keyword evidence="8 11" id="KW-1133">Transmembrane helix</keyword>
<evidence type="ECO:0000256" key="9">
    <source>
        <dbReference type="ARBA" id="ARBA00023136"/>
    </source>
</evidence>
<evidence type="ECO:0000313" key="15">
    <source>
        <dbReference type="Proteomes" id="UP001156691"/>
    </source>
</evidence>
<evidence type="ECO:0000313" key="14">
    <source>
        <dbReference type="EMBL" id="GLQ56446.1"/>
    </source>
</evidence>
<evidence type="ECO:0000256" key="6">
    <source>
        <dbReference type="ARBA" id="ARBA00022475"/>
    </source>
</evidence>
<dbReference type="PROSITE" id="PS50928">
    <property type="entry name" value="ABC_TM1"/>
    <property type="match status" value="1"/>
</dbReference>
<feature type="transmembrane region" description="Helical" evidence="11">
    <location>
        <begin position="193"/>
        <end position="216"/>
    </location>
</feature>
<comment type="similarity">
    <text evidence="2 11">Belongs to the binding-protein-dependent transport system permease family.</text>
</comment>
<evidence type="ECO:0000259" key="13">
    <source>
        <dbReference type="PROSITE" id="PS50928"/>
    </source>
</evidence>
<evidence type="ECO:0000256" key="8">
    <source>
        <dbReference type="ARBA" id="ARBA00022989"/>
    </source>
</evidence>
<dbReference type="InterPro" id="IPR000515">
    <property type="entry name" value="MetI-like"/>
</dbReference>
<evidence type="ECO:0000256" key="3">
    <source>
        <dbReference type="ARBA" id="ARBA00011557"/>
    </source>
</evidence>
<sequence>MIGRTPWWSVTIVAVVGCIWIIPVVGIVLTSIRPPSEVALGWWRLDEFTITFDAWARVWGQFPLAQAFWFTALLAGLATAGTMLLTPAAAYAFHFLKFPFRRLMLILIINAFVLPQQVVIIPLFQLWRDLKMIDNIGAVLIPYVGLSFAWSIFLVKNFLEDFPKELIEAARIDGCSAISTLRHVVLPNATTPIFAVGILQFLWTWNALLLPMLYLRSNVPLPVLLTKMSGTYESNWDLQSVAAIVTTIVPLLMFLVFQRYFAAGAQTRSGAKE</sequence>
<evidence type="ECO:0000256" key="4">
    <source>
        <dbReference type="ARBA" id="ARBA00020515"/>
    </source>
</evidence>
<comment type="function">
    <text evidence="10 12">Part of the ABC transporter complex UgpBAEC involved in sn-glycerol-3-phosphate (G3P) import. Probably responsible for the translocation of the substrate across the membrane.</text>
</comment>
<gene>
    <name evidence="12" type="primary">ugpE</name>
    <name evidence="14" type="ORF">GCM10010862_37050</name>
</gene>
<dbReference type="Gene3D" id="1.10.3720.10">
    <property type="entry name" value="MetI-like"/>
    <property type="match status" value="1"/>
</dbReference>
<dbReference type="PANTHER" id="PTHR43744:SF8">
    <property type="entry name" value="SN-GLYCEROL-3-PHOSPHATE TRANSPORT SYSTEM PERMEASE PROTEIN UGPE"/>
    <property type="match status" value="1"/>
</dbReference>
<keyword evidence="6 12" id="KW-1003">Cell membrane</keyword>
<dbReference type="RefSeq" id="WP_284341853.1">
    <property type="nucleotide sequence ID" value="NZ_BSNS01000020.1"/>
</dbReference>
<feature type="transmembrane region" description="Helical" evidence="11">
    <location>
        <begin position="7"/>
        <end position="32"/>
    </location>
</feature>
<dbReference type="PANTHER" id="PTHR43744">
    <property type="entry name" value="ABC TRANSPORTER PERMEASE PROTEIN MG189-RELATED-RELATED"/>
    <property type="match status" value="1"/>
</dbReference>
<accession>A0ABQ5W9Y4</accession>
<name>A0ABQ5W9Y4_9HYPH</name>
<keyword evidence="5 11" id="KW-0813">Transport</keyword>
<feature type="transmembrane region" description="Helical" evidence="11">
    <location>
        <begin position="136"/>
        <end position="155"/>
    </location>
</feature>
<protein>
    <recommendedName>
        <fullName evidence="4 12">sn-glycerol-3-phosphate transport system permease protein UgpE</fullName>
    </recommendedName>
</protein>
<dbReference type="Proteomes" id="UP001156691">
    <property type="component" value="Unassembled WGS sequence"/>
</dbReference>
<evidence type="ECO:0000256" key="10">
    <source>
        <dbReference type="ARBA" id="ARBA00037054"/>
    </source>
</evidence>
<keyword evidence="15" id="KW-1185">Reference proteome</keyword>